<dbReference type="AlphaFoldDB" id="A0A2N5SFW5"/>
<evidence type="ECO:0000313" key="2">
    <source>
        <dbReference type="EMBL" id="PLW12131.1"/>
    </source>
</evidence>
<feature type="region of interest" description="Disordered" evidence="1">
    <location>
        <begin position="25"/>
        <end position="53"/>
    </location>
</feature>
<accession>A0A2N5SFW5</accession>
<name>A0A2N5SFW5_9BASI</name>
<protein>
    <submittedName>
        <fullName evidence="2">Uncharacterized protein</fullName>
    </submittedName>
</protein>
<feature type="compositionally biased region" description="Polar residues" evidence="1">
    <location>
        <begin position="30"/>
        <end position="43"/>
    </location>
</feature>
<comment type="caution">
    <text evidence="2">The sequence shown here is derived from an EMBL/GenBank/DDBJ whole genome shotgun (WGS) entry which is preliminary data.</text>
</comment>
<proteinExistence type="predicted"/>
<dbReference type="Proteomes" id="UP000235392">
    <property type="component" value="Unassembled WGS sequence"/>
</dbReference>
<dbReference type="EMBL" id="PGCI01000896">
    <property type="protein sequence ID" value="PLW12131.1"/>
    <property type="molecule type" value="Genomic_DNA"/>
</dbReference>
<evidence type="ECO:0000313" key="3">
    <source>
        <dbReference type="Proteomes" id="UP000235392"/>
    </source>
</evidence>
<reference evidence="2 3" key="1">
    <citation type="submission" date="2017-11" db="EMBL/GenBank/DDBJ databases">
        <title>De novo assembly and phasing of dikaryotic genomes from two isolates of Puccinia coronata f. sp. avenae, the causal agent of oat crown rust.</title>
        <authorList>
            <person name="Miller M.E."/>
            <person name="Zhang Y."/>
            <person name="Omidvar V."/>
            <person name="Sperschneider J."/>
            <person name="Schwessinger B."/>
            <person name="Raley C."/>
            <person name="Palmer J.M."/>
            <person name="Garnica D."/>
            <person name="Upadhyaya N."/>
            <person name="Rathjen J."/>
            <person name="Taylor J.M."/>
            <person name="Park R.F."/>
            <person name="Dodds P.N."/>
            <person name="Hirsch C.D."/>
            <person name="Kianian S.F."/>
            <person name="Figueroa M."/>
        </authorList>
    </citation>
    <scope>NUCLEOTIDE SEQUENCE [LARGE SCALE GENOMIC DNA]</scope>
    <source>
        <strain evidence="2">12SD80</strain>
    </source>
</reference>
<gene>
    <name evidence="2" type="ORF">PCASD_17937</name>
</gene>
<evidence type="ECO:0000256" key="1">
    <source>
        <dbReference type="SAM" id="MobiDB-lite"/>
    </source>
</evidence>
<sequence length="212" mass="23374">MAIPMEPEKKARSSQKVWLRQLPCHGSIADGTTGQAQRPNTQVRRLGSPQRFDPAKDVAKVPKLNPTLNGGGRLYIGAPREAGLLPLPEVRVKRRSPGTPGPPALQERGCKPVLLCYTGKSLECTVHVDPQIRDQPTAILGPNLPPTENIHHSTRQGDGCVSWSDFQEKNSPGTGSWRPALLLPKWLQEFSSRFQETARNLGRKAFVPDPRE</sequence>
<organism evidence="2 3">
    <name type="scientific">Puccinia coronata f. sp. avenae</name>
    <dbReference type="NCBI Taxonomy" id="200324"/>
    <lineage>
        <taxon>Eukaryota</taxon>
        <taxon>Fungi</taxon>
        <taxon>Dikarya</taxon>
        <taxon>Basidiomycota</taxon>
        <taxon>Pucciniomycotina</taxon>
        <taxon>Pucciniomycetes</taxon>
        <taxon>Pucciniales</taxon>
        <taxon>Pucciniaceae</taxon>
        <taxon>Puccinia</taxon>
    </lineage>
</organism>